<dbReference type="GeneID" id="93700447"/>
<reference evidence="2" key="2">
    <citation type="submission" date="2015-06" db="EMBL/GenBank/DDBJ databases">
        <title>Genome Sequence of Bacillus endophyticus and Analysis of its Companion Mechanism in the Ketogulonigenium vulgare-Bacillus strain Consortium.</title>
        <authorList>
            <person name="Jia N."/>
            <person name="Du J."/>
            <person name="Ding M.-Z."/>
            <person name="Gao F."/>
            <person name="Yuan Y.-J."/>
        </authorList>
    </citation>
    <scope>NUCLEOTIDE SEQUENCE [LARGE SCALE GENOMIC DNA]</scope>
    <source>
        <strain evidence="2">Hbe603</strain>
    </source>
</reference>
<accession>A0A1X7DAP3</accession>
<dbReference type="OrthoDB" id="2624449at2"/>
<gene>
    <name evidence="1" type="ORF">BEH_17180</name>
</gene>
<name>A0A0H4KHT3_9BACI</name>
<proteinExistence type="predicted"/>
<accession>A0A0H4KHT3</accession>
<dbReference type="Proteomes" id="UP000036202">
    <property type="component" value="Chromosome"/>
</dbReference>
<organism evidence="1 2">
    <name type="scientific">Priestia filamentosa</name>
    <dbReference type="NCBI Taxonomy" id="1402861"/>
    <lineage>
        <taxon>Bacteria</taxon>
        <taxon>Bacillati</taxon>
        <taxon>Bacillota</taxon>
        <taxon>Bacilli</taxon>
        <taxon>Bacillales</taxon>
        <taxon>Bacillaceae</taxon>
        <taxon>Priestia</taxon>
    </lineage>
</organism>
<dbReference type="KEGG" id="beo:BEH_17180"/>
<dbReference type="PATRIC" id="fig|135735.6.peg.3652"/>
<reference evidence="1 2" key="1">
    <citation type="journal article" date="2015" name="PLoS ONE">
        <title>Genome Sequence of Bacillus endophyticus and Analysis of Its Companion Mechanism in the Ketogulonigenium vulgare-Bacillus Strain Consortium.</title>
        <authorList>
            <person name="Jia N."/>
            <person name="Du J."/>
            <person name="Ding M.Z."/>
            <person name="Gao F."/>
            <person name="Yuan Y.J."/>
        </authorList>
    </citation>
    <scope>NUCLEOTIDE SEQUENCE [LARGE SCALE GENOMIC DNA]</scope>
    <source>
        <strain evidence="1 2">Hbe603</strain>
    </source>
</reference>
<dbReference type="RefSeq" id="WP_019392027.1">
    <property type="nucleotide sequence ID" value="NZ_ALIM01000014.1"/>
</dbReference>
<evidence type="ECO:0000313" key="2">
    <source>
        <dbReference type="Proteomes" id="UP000036202"/>
    </source>
</evidence>
<dbReference type="EMBL" id="CP011974">
    <property type="protein sequence ID" value="AKO93657.1"/>
    <property type="molecule type" value="Genomic_DNA"/>
</dbReference>
<protein>
    <submittedName>
        <fullName evidence="1">Uncharacterized protein</fullName>
    </submittedName>
</protein>
<dbReference type="AlphaFoldDB" id="A0A0H4KHT3"/>
<evidence type="ECO:0000313" key="1">
    <source>
        <dbReference type="EMBL" id="AKO93657.1"/>
    </source>
</evidence>
<sequence length="70" mass="8095">MNRYLFQYEVLSLKKEGEFSVVAQSEEEAASQILERVADIEFTDEDDVKIGKLIKVIEAKDHYYECEGCT</sequence>
<keyword evidence="2" id="KW-1185">Reference proteome</keyword>